<organism evidence="2 3">
    <name type="scientific">Halobellus ruber</name>
    <dbReference type="NCBI Taxonomy" id="2761102"/>
    <lineage>
        <taxon>Archaea</taxon>
        <taxon>Methanobacteriati</taxon>
        <taxon>Methanobacteriota</taxon>
        <taxon>Stenosarchaea group</taxon>
        <taxon>Halobacteria</taxon>
        <taxon>Halobacteriales</taxon>
        <taxon>Haloferacaceae</taxon>
        <taxon>Halobellus</taxon>
    </lineage>
</organism>
<comment type="caution">
    <text evidence="2">The sequence shown here is derived from an EMBL/GenBank/DDBJ whole genome shotgun (WGS) entry which is preliminary data.</text>
</comment>
<dbReference type="Proteomes" id="UP000546257">
    <property type="component" value="Unassembled WGS sequence"/>
</dbReference>
<accession>A0A7J9SJX6</accession>
<gene>
    <name evidence="2" type="ORF">H5V44_03245</name>
</gene>
<dbReference type="EMBL" id="JACKXD010000001">
    <property type="protein sequence ID" value="MBB6645321.1"/>
    <property type="molecule type" value="Genomic_DNA"/>
</dbReference>
<dbReference type="Pfam" id="PF24367">
    <property type="entry name" value="DUF7523"/>
    <property type="match status" value="1"/>
</dbReference>
<protein>
    <submittedName>
        <fullName evidence="2">Uncharacterized protein</fullName>
    </submittedName>
</protein>
<evidence type="ECO:0000313" key="3">
    <source>
        <dbReference type="Proteomes" id="UP000546257"/>
    </source>
</evidence>
<dbReference type="AlphaFoldDB" id="A0A7J9SJX6"/>
<feature type="compositionally biased region" description="Low complexity" evidence="1">
    <location>
        <begin position="84"/>
        <end position="98"/>
    </location>
</feature>
<evidence type="ECO:0000256" key="1">
    <source>
        <dbReference type="SAM" id="MobiDB-lite"/>
    </source>
</evidence>
<proteinExistence type="predicted"/>
<dbReference type="InterPro" id="IPR055945">
    <property type="entry name" value="DUF7523"/>
</dbReference>
<evidence type="ECO:0000313" key="2">
    <source>
        <dbReference type="EMBL" id="MBB6645321.1"/>
    </source>
</evidence>
<reference evidence="2 3" key="1">
    <citation type="submission" date="2020-08" db="EMBL/GenBank/DDBJ databases">
        <authorList>
            <person name="Seo M.-J."/>
        </authorList>
    </citation>
    <scope>NUCLEOTIDE SEQUENCE [LARGE SCALE GENOMIC DNA]</scope>
    <source>
        <strain evidence="2 3">MBLA0160</strain>
    </source>
</reference>
<feature type="region of interest" description="Disordered" evidence="1">
    <location>
        <begin position="76"/>
        <end position="98"/>
    </location>
</feature>
<keyword evidence="3" id="KW-1185">Reference proteome</keyword>
<dbReference type="RefSeq" id="WP_185191683.1">
    <property type="nucleotide sequence ID" value="NZ_JACKXD010000001.1"/>
</dbReference>
<name>A0A7J9SJX6_9EURY</name>
<sequence>MSLAAETRAAVRARPWLRYALRAGVVNYAAAAESLDVGGDRDAVATALRRFAGDLPDIDTDAREVTVRMRSGVGLGGADGDAGSGDSDGAAGAGTADADPIASVGGERILPGGGGLTAVTADGDVDAAALSAVVDRLAAENVVVDAAGVAGDRLAVVVPRSDGANALRLVEEALAAVPDG</sequence>